<keyword evidence="2" id="KW-1185">Reference proteome</keyword>
<organism evidence="1 2">
    <name type="scientific">Batillaria attramentaria</name>
    <dbReference type="NCBI Taxonomy" id="370345"/>
    <lineage>
        <taxon>Eukaryota</taxon>
        <taxon>Metazoa</taxon>
        <taxon>Spiralia</taxon>
        <taxon>Lophotrochozoa</taxon>
        <taxon>Mollusca</taxon>
        <taxon>Gastropoda</taxon>
        <taxon>Caenogastropoda</taxon>
        <taxon>Sorbeoconcha</taxon>
        <taxon>Cerithioidea</taxon>
        <taxon>Batillariidae</taxon>
        <taxon>Batillaria</taxon>
    </lineage>
</organism>
<dbReference type="EMBL" id="JACVVK020000405">
    <property type="protein sequence ID" value="KAK7475465.1"/>
    <property type="molecule type" value="Genomic_DNA"/>
</dbReference>
<evidence type="ECO:0000313" key="2">
    <source>
        <dbReference type="Proteomes" id="UP001519460"/>
    </source>
</evidence>
<dbReference type="AlphaFoldDB" id="A0ABD0JLB0"/>
<dbReference type="Proteomes" id="UP001519460">
    <property type="component" value="Unassembled WGS sequence"/>
</dbReference>
<gene>
    <name evidence="1" type="ORF">BaRGS_00033284</name>
</gene>
<reference evidence="1 2" key="1">
    <citation type="journal article" date="2023" name="Sci. Data">
        <title>Genome assembly of the Korean intertidal mud-creeper Batillaria attramentaria.</title>
        <authorList>
            <person name="Patra A.K."/>
            <person name="Ho P.T."/>
            <person name="Jun S."/>
            <person name="Lee S.J."/>
            <person name="Kim Y."/>
            <person name="Won Y.J."/>
        </authorList>
    </citation>
    <scope>NUCLEOTIDE SEQUENCE [LARGE SCALE GENOMIC DNA]</scope>
    <source>
        <strain evidence="1">Wonlab-2016</strain>
    </source>
</reference>
<comment type="caution">
    <text evidence="1">The sequence shown here is derived from an EMBL/GenBank/DDBJ whole genome shotgun (WGS) entry which is preliminary data.</text>
</comment>
<proteinExistence type="predicted"/>
<evidence type="ECO:0000313" key="1">
    <source>
        <dbReference type="EMBL" id="KAK7475465.1"/>
    </source>
</evidence>
<protein>
    <submittedName>
        <fullName evidence="1">Uncharacterized protein</fullName>
    </submittedName>
</protein>
<name>A0ABD0JLB0_9CAEN</name>
<sequence>MPLSPDPQFSSTDLPNQILAPALTAGGLFSSVELERKVVADVKIRRGMHTKFLKLALELKAARPASKRRKGLK</sequence>
<accession>A0ABD0JLB0</accession>